<proteinExistence type="predicted"/>
<comment type="caution">
    <text evidence="2">The sequence shown here is derived from an EMBL/GenBank/DDBJ whole genome shotgun (WGS) entry which is preliminary data.</text>
</comment>
<accession>A0A699UQL4</accession>
<evidence type="ECO:0000313" key="2">
    <source>
        <dbReference type="EMBL" id="GFD23636.1"/>
    </source>
</evidence>
<name>A0A699UQL4_TANCI</name>
<keyword evidence="1" id="KW-0812">Transmembrane</keyword>
<keyword evidence="1" id="KW-0472">Membrane</keyword>
<sequence length="64" mass="6501">SVNATSESTDRLFALDDLAGCFPFAEVESLVLAAVGGGIVVLELLYVFLTLAFVLGGAAPDAIA</sequence>
<feature type="non-terminal residue" evidence="2">
    <location>
        <position position="1"/>
    </location>
</feature>
<keyword evidence="1" id="KW-1133">Transmembrane helix</keyword>
<dbReference type="EMBL" id="BKCJ011346293">
    <property type="protein sequence ID" value="GFD23636.1"/>
    <property type="molecule type" value="Genomic_DNA"/>
</dbReference>
<protein>
    <submittedName>
        <fullName evidence="2">Uncharacterized protein</fullName>
    </submittedName>
</protein>
<evidence type="ECO:0000256" key="1">
    <source>
        <dbReference type="SAM" id="Phobius"/>
    </source>
</evidence>
<feature type="transmembrane region" description="Helical" evidence="1">
    <location>
        <begin position="30"/>
        <end position="55"/>
    </location>
</feature>
<gene>
    <name evidence="2" type="ORF">Tci_895605</name>
</gene>
<reference evidence="2" key="1">
    <citation type="journal article" date="2019" name="Sci. Rep.">
        <title>Draft genome of Tanacetum cinerariifolium, the natural source of mosquito coil.</title>
        <authorList>
            <person name="Yamashiro T."/>
            <person name="Shiraishi A."/>
            <person name="Satake H."/>
            <person name="Nakayama K."/>
        </authorList>
    </citation>
    <scope>NUCLEOTIDE SEQUENCE</scope>
</reference>
<dbReference type="AlphaFoldDB" id="A0A699UQL4"/>
<organism evidence="2">
    <name type="scientific">Tanacetum cinerariifolium</name>
    <name type="common">Dalmatian daisy</name>
    <name type="synonym">Chrysanthemum cinerariifolium</name>
    <dbReference type="NCBI Taxonomy" id="118510"/>
    <lineage>
        <taxon>Eukaryota</taxon>
        <taxon>Viridiplantae</taxon>
        <taxon>Streptophyta</taxon>
        <taxon>Embryophyta</taxon>
        <taxon>Tracheophyta</taxon>
        <taxon>Spermatophyta</taxon>
        <taxon>Magnoliopsida</taxon>
        <taxon>eudicotyledons</taxon>
        <taxon>Gunneridae</taxon>
        <taxon>Pentapetalae</taxon>
        <taxon>asterids</taxon>
        <taxon>campanulids</taxon>
        <taxon>Asterales</taxon>
        <taxon>Asteraceae</taxon>
        <taxon>Asteroideae</taxon>
        <taxon>Anthemideae</taxon>
        <taxon>Anthemidinae</taxon>
        <taxon>Tanacetum</taxon>
    </lineage>
</organism>